<dbReference type="AlphaFoldDB" id="A0A699ZDD4"/>
<dbReference type="EMBL" id="BLLF01001109">
    <property type="protein sequence ID" value="GFH17186.1"/>
    <property type="molecule type" value="Genomic_DNA"/>
</dbReference>
<proteinExistence type="predicted"/>
<dbReference type="Proteomes" id="UP000485058">
    <property type="component" value="Unassembled WGS sequence"/>
</dbReference>
<gene>
    <name evidence="1" type="ORF">HaLaN_13762</name>
</gene>
<evidence type="ECO:0000313" key="1">
    <source>
        <dbReference type="EMBL" id="GFH17186.1"/>
    </source>
</evidence>
<accession>A0A699ZDD4</accession>
<name>A0A699ZDD4_HAELA</name>
<organism evidence="1 2">
    <name type="scientific">Haematococcus lacustris</name>
    <name type="common">Green alga</name>
    <name type="synonym">Haematococcus pluvialis</name>
    <dbReference type="NCBI Taxonomy" id="44745"/>
    <lineage>
        <taxon>Eukaryota</taxon>
        <taxon>Viridiplantae</taxon>
        <taxon>Chlorophyta</taxon>
        <taxon>core chlorophytes</taxon>
        <taxon>Chlorophyceae</taxon>
        <taxon>CS clade</taxon>
        <taxon>Chlamydomonadales</taxon>
        <taxon>Haematococcaceae</taxon>
        <taxon>Haematococcus</taxon>
    </lineage>
</organism>
<protein>
    <submittedName>
        <fullName evidence="1">Uncharacterized protein</fullName>
    </submittedName>
</protein>
<sequence>MHHVHVHWVYSKPPINAILVGSPATAPTPCFAQHGLVTGYVNKRVRRGPTGLPTLWSGVGDQ</sequence>
<reference evidence="1 2" key="1">
    <citation type="submission" date="2020-02" db="EMBL/GenBank/DDBJ databases">
        <title>Draft genome sequence of Haematococcus lacustris strain NIES-144.</title>
        <authorList>
            <person name="Morimoto D."/>
            <person name="Nakagawa S."/>
            <person name="Yoshida T."/>
            <person name="Sawayama S."/>
        </authorList>
    </citation>
    <scope>NUCLEOTIDE SEQUENCE [LARGE SCALE GENOMIC DNA]</scope>
    <source>
        <strain evidence="1 2">NIES-144</strain>
    </source>
</reference>
<evidence type="ECO:0000313" key="2">
    <source>
        <dbReference type="Proteomes" id="UP000485058"/>
    </source>
</evidence>
<comment type="caution">
    <text evidence="1">The sequence shown here is derived from an EMBL/GenBank/DDBJ whole genome shotgun (WGS) entry which is preliminary data.</text>
</comment>
<keyword evidence="2" id="KW-1185">Reference proteome</keyword>